<evidence type="ECO:0000313" key="3">
    <source>
        <dbReference type="Proteomes" id="UP001589887"/>
    </source>
</evidence>
<dbReference type="Proteomes" id="UP001589887">
    <property type="component" value="Unassembled WGS sequence"/>
</dbReference>
<accession>A0ABV6THF1</accession>
<proteinExistence type="predicted"/>
<feature type="region of interest" description="Disordered" evidence="1">
    <location>
        <begin position="70"/>
        <end position="89"/>
    </location>
</feature>
<comment type="caution">
    <text evidence="2">The sequence shown here is derived from an EMBL/GenBank/DDBJ whole genome shotgun (WGS) entry which is preliminary data.</text>
</comment>
<sequence length="89" mass="9813">MSSASFAVHLEVLVTQRAPSGEVESLPRSRWAFFDNLQDSPRRIGYAVAAAYTDLPLPVLVDGMSDVERWHTPAPSNPKEHVASKRTPP</sequence>
<gene>
    <name evidence="2" type="ORF">ACFH04_09335</name>
</gene>
<dbReference type="EMBL" id="JBHMQV010000009">
    <property type="protein sequence ID" value="MFC0843915.1"/>
    <property type="molecule type" value="Genomic_DNA"/>
</dbReference>
<dbReference type="RefSeq" id="WP_394317756.1">
    <property type="nucleotide sequence ID" value="NZ_JBHMQV010000009.1"/>
</dbReference>
<protein>
    <submittedName>
        <fullName evidence="2">Uncharacterized protein</fullName>
    </submittedName>
</protein>
<evidence type="ECO:0000256" key="1">
    <source>
        <dbReference type="SAM" id="MobiDB-lite"/>
    </source>
</evidence>
<evidence type="ECO:0000313" key="2">
    <source>
        <dbReference type="EMBL" id="MFC0843915.1"/>
    </source>
</evidence>
<reference evidence="2 3" key="1">
    <citation type="submission" date="2024-09" db="EMBL/GenBank/DDBJ databases">
        <authorList>
            <person name="Sun Q."/>
            <person name="Mori K."/>
        </authorList>
    </citation>
    <scope>NUCLEOTIDE SEQUENCE [LARGE SCALE GENOMIC DNA]</scope>
    <source>
        <strain evidence="2 3">JCM 4557</strain>
    </source>
</reference>
<keyword evidence="3" id="KW-1185">Reference proteome</keyword>
<organism evidence="2 3">
    <name type="scientific">Streptomyces noboritoensis</name>
    <dbReference type="NCBI Taxonomy" id="67337"/>
    <lineage>
        <taxon>Bacteria</taxon>
        <taxon>Bacillati</taxon>
        <taxon>Actinomycetota</taxon>
        <taxon>Actinomycetes</taxon>
        <taxon>Kitasatosporales</taxon>
        <taxon>Streptomycetaceae</taxon>
        <taxon>Streptomyces</taxon>
    </lineage>
</organism>
<name>A0ABV6THF1_9ACTN</name>